<gene>
    <name evidence="1" type="ORF">JJQ90_22430</name>
</gene>
<dbReference type="InterPro" id="IPR007420">
    <property type="entry name" value="DUF465"/>
</dbReference>
<evidence type="ECO:0000313" key="2">
    <source>
        <dbReference type="Proteomes" id="UP000689967"/>
    </source>
</evidence>
<name>A0ABS6HCQ3_9PROT</name>
<comment type="caution">
    <text evidence="1">The sequence shown here is derived from an EMBL/GenBank/DDBJ whole genome shotgun (WGS) entry which is preliminary data.</text>
</comment>
<reference evidence="1 2" key="1">
    <citation type="submission" date="2021-01" db="EMBL/GenBank/DDBJ databases">
        <title>Roseomonas sp. nov, a bacterium isolated from an oil production mixture in Yumen Oilfield.</title>
        <authorList>
            <person name="Wu D."/>
        </authorList>
    </citation>
    <scope>NUCLEOTIDE SEQUENCE [LARGE SCALE GENOMIC DNA]</scope>
    <source>
        <strain evidence="1 2">ROY-5-3</strain>
    </source>
</reference>
<accession>A0ABS6HCQ3</accession>
<proteinExistence type="predicted"/>
<dbReference type="Pfam" id="PF04325">
    <property type="entry name" value="DUF465"/>
    <property type="match status" value="1"/>
</dbReference>
<evidence type="ECO:0000313" key="1">
    <source>
        <dbReference type="EMBL" id="MBU8546495.1"/>
    </source>
</evidence>
<protein>
    <submittedName>
        <fullName evidence="1">DUF465 domain-containing protein</fullName>
    </submittedName>
</protein>
<dbReference type="Proteomes" id="UP000689967">
    <property type="component" value="Unassembled WGS sequence"/>
</dbReference>
<dbReference type="EMBL" id="JAERQM010000008">
    <property type="protein sequence ID" value="MBU8546495.1"/>
    <property type="molecule type" value="Genomic_DNA"/>
</dbReference>
<keyword evidence="2" id="KW-1185">Reference proteome</keyword>
<organism evidence="1 2">
    <name type="scientific">Falsiroseomonas oleicola</name>
    <dbReference type="NCBI Taxonomy" id="2801474"/>
    <lineage>
        <taxon>Bacteria</taxon>
        <taxon>Pseudomonadati</taxon>
        <taxon>Pseudomonadota</taxon>
        <taxon>Alphaproteobacteria</taxon>
        <taxon>Acetobacterales</taxon>
        <taxon>Roseomonadaceae</taxon>
        <taxon>Falsiroseomonas</taxon>
    </lineage>
</organism>
<sequence length="56" mass="6609">MAEAARIRSLEARHATLETRIAEEGGRPRPDDLALMRLKREKLRLKEEMEKLKTRH</sequence>
<dbReference type="RefSeq" id="WP_216878520.1">
    <property type="nucleotide sequence ID" value="NZ_JAERQM010000008.1"/>
</dbReference>